<name>A0A5M3WEN5_9ACTN</name>
<dbReference type="InterPro" id="IPR036388">
    <property type="entry name" value="WH-like_DNA-bd_sf"/>
</dbReference>
<dbReference type="InterPro" id="IPR036390">
    <property type="entry name" value="WH_DNA-bd_sf"/>
</dbReference>
<keyword evidence="1" id="KW-0805">Transcription regulation</keyword>
<gene>
    <name evidence="6" type="ORF">Amac_011320</name>
</gene>
<evidence type="ECO:0000256" key="3">
    <source>
        <dbReference type="ARBA" id="ARBA00023163"/>
    </source>
</evidence>
<evidence type="ECO:0000256" key="1">
    <source>
        <dbReference type="ARBA" id="ARBA00023015"/>
    </source>
</evidence>
<dbReference type="InterPro" id="IPR050679">
    <property type="entry name" value="Bact_HTH_transcr_reg"/>
</dbReference>
<keyword evidence="3" id="KW-0804">Transcription</keyword>
<feature type="region of interest" description="Disordered" evidence="4">
    <location>
        <begin position="187"/>
        <end position="210"/>
    </location>
</feature>
<dbReference type="PANTHER" id="PTHR44846">
    <property type="entry name" value="MANNOSYL-D-GLYCERATE TRANSPORT/METABOLISM SYSTEM REPRESSOR MNGR-RELATED"/>
    <property type="match status" value="1"/>
</dbReference>
<dbReference type="GO" id="GO:0003677">
    <property type="term" value="F:DNA binding"/>
    <property type="evidence" value="ECO:0007669"/>
    <property type="project" value="UniProtKB-KW"/>
</dbReference>
<keyword evidence="2" id="KW-0238">DNA-binding</keyword>
<reference evidence="6 7" key="1">
    <citation type="submission" date="2019-10" db="EMBL/GenBank/DDBJ databases">
        <title>Whole genome shotgun sequence of Acrocarpospora macrocephala NBRC 16266.</title>
        <authorList>
            <person name="Ichikawa N."/>
            <person name="Kimura A."/>
            <person name="Kitahashi Y."/>
            <person name="Komaki H."/>
            <person name="Oguchi A."/>
        </authorList>
    </citation>
    <scope>NUCLEOTIDE SEQUENCE [LARGE SCALE GENOMIC DNA]</scope>
    <source>
        <strain evidence="6 7">NBRC 16266</strain>
    </source>
</reference>
<evidence type="ECO:0000259" key="5">
    <source>
        <dbReference type="PROSITE" id="PS50949"/>
    </source>
</evidence>
<comment type="caution">
    <text evidence="6">The sequence shown here is derived from an EMBL/GenBank/DDBJ whole genome shotgun (WGS) entry which is preliminary data.</text>
</comment>
<accession>A0A5M3WEN5</accession>
<dbReference type="CDD" id="cd07377">
    <property type="entry name" value="WHTH_GntR"/>
    <property type="match status" value="2"/>
</dbReference>
<organism evidence="6 7">
    <name type="scientific">Acrocarpospora macrocephala</name>
    <dbReference type="NCBI Taxonomy" id="150177"/>
    <lineage>
        <taxon>Bacteria</taxon>
        <taxon>Bacillati</taxon>
        <taxon>Actinomycetota</taxon>
        <taxon>Actinomycetes</taxon>
        <taxon>Streptosporangiales</taxon>
        <taxon>Streptosporangiaceae</taxon>
        <taxon>Acrocarpospora</taxon>
    </lineage>
</organism>
<dbReference type="SUPFAM" id="SSF46785">
    <property type="entry name" value="Winged helix' DNA-binding domain"/>
    <property type="match status" value="2"/>
</dbReference>
<keyword evidence="7" id="KW-1185">Reference proteome</keyword>
<evidence type="ECO:0000313" key="6">
    <source>
        <dbReference type="EMBL" id="GES07537.1"/>
    </source>
</evidence>
<dbReference type="Gene3D" id="1.10.10.10">
    <property type="entry name" value="Winged helix-like DNA-binding domain superfamily/Winged helix DNA-binding domain"/>
    <property type="match status" value="2"/>
</dbReference>
<evidence type="ECO:0000256" key="4">
    <source>
        <dbReference type="SAM" id="MobiDB-lite"/>
    </source>
</evidence>
<proteinExistence type="predicted"/>
<sequence>MNNEQWRRAKPDELNREGPEPLYLQVADILTDRIKRGKLRIGDQVPGETELLRTYRISRGTARQVHRELRTRGLAYTVPAMGTFVGRRDVTPSPYSMPAYALIARDLATQIRAGVYPPDKPIPTRGALSKQYEVSVHTVRHAMKILQEAGWVFYRQSRGTFVASPDQWPDPGVWRKRIAVACGADLVEDTPLPRKEPPGLAPQRSEKSLG</sequence>
<dbReference type="InterPro" id="IPR000524">
    <property type="entry name" value="Tscrpt_reg_HTH_GntR"/>
</dbReference>
<dbReference type="GO" id="GO:0003700">
    <property type="term" value="F:DNA-binding transcription factor activity"/>
    <property type="evidence" value="ECO:0007669"/>
    <property type="project" value="InterPro"/>
</dbReference>
<dbReference type="PROSITE" id="PS50949">
    <property type="entry name" value="HTH_GNTR"/>
    <property type="match status" value="2"/>
</dbReference>
<dbReference type="EMBL" id="BLAE01000006">
    <property type="protein sequence ID" value="GES07537.1"/>
    <property type="molecule type" value="Genomic_DNA"/>
</dbReference>
<feature type="domain" description="HTH gntR-type" evidence="5">
    <location>
        <begin position="97"/>
        <end position="165"/>
    </location>
</feature>
<feature type="domain" description="HTH gntR-type" evidence="5">
    <location>
        <begin position="20"/>
        <end position="88"/>
    </location>
</feature>
<evidence type="ECO:0000256" key="2">
    <source>
        <dbReference type="ARBA" id="ARBA00023125"/>
    </source>
</evidence>
<dbReference type="Proteomes" id="UP000331127">
    <property type="component" value="Unassembled WGS sequence"/>
</dbReference>
<dbReference type="RefSeq" id="WP_170322336.1">
    <property type="nucleotide sequence ID" value="NZ_BAAAHL010000012.1"/>
</dbReference>
<protein>
    <recommendedName>
        <fullName evidence="5">HTH gntR-type domain-containing protein</fullName>
    </recommendedName>
</protein>
<dbReference type="AlphaFoldDB" id="A0A5M3WEN5"/>
<evidence type="ECO:0000313" key="7">
    <source>
        <dbReference type="Proteomes" id="UP000331127"/>
    </source>
</evidence>
<dbReference type="SMART" id="SM00345">
    <property type="entry name" value="HTH_GNTR"/>
    <property type="match status" value="2"/>
</dbReference>
<dbReference type="Pfam" id="PF00392">
    <property type="entry name" value="GntR"/>
    <property type="match status" value="2"/>
</dbReference>